<dbReference type="EMBL" id="LGTC01000001">
    <property type="protein sequence ID" value="KNY26935.1"/>
    <property type="molecule type" value="Genomic_DNA"/>
</dbReference>
<reference evidence="2" key="1">
    <citation type="submission" date="2015-07" db="EMBL/GenBank/DDBJ databases">
        <title>Near-Complete Genome Sequence of the Cellulolytic Bacterium Bacteroides (Pseudobacteroides) cellulosolvens ATCC 35603.</title>
        <authorList>
            <person name="Dassa B."/>
            <person name="Utturkar S.M."/>
            <person name="Klingeman D.M."/>
            <person name="Hurt R.A."/>
            <person name="Keller M."/>
            <person name="Xu J."/>
            <person name="Reddy Y.H.K."/>
            <person name="Borovok I."/>
            <person name="Grinberg I.R."/>
            <person name="Lamed R."/>
            <person name="Zhivin O."/>
            <person name="Bayer E.A."/>
            <person name="Brown S.D."/>
        </authorList>
    </citation>
    <scope>NUCLEOTIDE SEQUENCE [LARGE SCALE GENOMIC DNA]</scope>
    <source>
        <strain evidence="2">DSM 2933</strain>
    </source>
</reference>
<dbReference type="Proteomes" id="UP000036923">
    <property type="component" value="Unassembled WGS sequence"/>
</dbReference>
<dbReference type="RefSeq" id="WP_036945554.1">
    <property type="nucleotide sequence ID" value="NZ_JQKC01000057.1"/>
</dbReference>
<evidence type="ECO:0000313" key="2">
    <source>
        <dbReference type="Proteomes" id="UP000036923"/>
    </source>
</evidence>
<evidence type="ECO:0000313" key="1">
    <source>
        <dbReference type="EMBL" id="KNY26935.1"/>
    </source>
</evidence>
<gene>
    <name evidence="1" type="ORF">Bccel_2200</name>
</gene>
<organism evidence="1 2">
    <name type="scientific">Pseudobacteroides cellulosolvens ATCC 35603 = DSM 2933</name>
    <dbReference type="NCBI Taxonomy" id="398512"/>
    <lineage>
        <taxon>Bacteria</taxon>
        <taxon>Bacillati</taxon>
        <taxon>Bacillota</taxon>
        <taxon>Clostridia</taxon>
        <taxon>Eubacteriales</taxon>
        <taxon>Oscillospiraceae</taxon>
        <taxon>Pseudobacteroides</taxon>
    </lineage>
</organism>
<accession>A0A0L6JMF1</accession>
<dbReference type="STRING" id="398512.Bccel_2200"/>
<dbReference type="eggNOG" id="ENOG5033D1A">
    <property type="taxonomic scope" value="Bacteria"/>
</dbReference>
<sequence length="70" mass="8071">MVFCPFCEGQGLICKADIVGKNIQIYICEECDSMWKTPKIEKENCYGFGDFMKEIGLKGLWSELQNVERL</sequence>
<protein>
    <recommendedName>
        <fullName evidence="3">Transcription factor zinc-finger domain-containing protein</fullName>
    </recommendedName>
</protein>
<comment type="caution">
    <text evidence="1">The sequence shown here is derived from an EMBL/GenBank/DDBJ whole genome shotgun (WGS) entry which is preliminary data.</text>
</comment>
<keyword evidence="2" id="KW-1185">Reference proteome</keyword>
<evidence type="ECO:0008006" key="3">
    <source>
        <dbReference type="Google" id="ProtNLM"/>
    </source>
</evidence>
<dbReference type="OrthoDB" id="2476736at2"/>
<dbReference type="AlphaFoldDB" id="A0A0L6JMF1"/>
<proteinExistence type="predicted"/>
<name>A0A0L6JMF1_9FIRM</name>